<evidence type="ECO:0000256" key="1">
    <source>
        <dbReference type="SAM" id="MobiDB-lite"/>
    </source>
</evidence>
<dbReference type="EMBL" id="HBUE01101681">
    <property type="protein sequence ID" value="CAG6485673.1"/>
    <property type="molecule type" value="Transcribed_RNA"/>
</dbReference>
<dbReference type="AlphaFoldDB" id="A0A8D8NLD3"/>
<dbReference type="EMBL" id="HBUE01175340">
    <property type="protein sequence ID" value="CAG6517463.1"/>
    <property type="molecule type" value="Transcribed_RNA"/>
</dbReference>
<feature type="region of interest" description="Disordered" evidence="1">
    <location>
        <begin position="1"/>
        <end position="56"/>
    </location>
</feature>
<name>A0A8D8NLD3_CULPI</name>
<organism evidence="2">
    <name type="scientific">Culex pipiens</name>
    <name type="common">House mosquito</name>
    <dbReference type="NCBI Taxonomy" id="7175"/>
    <lineage>
        <taxon>Eukaryota</taxon>
        <taxon>Metazoa</taxon>
        <taxon>Ecdysozoa</taxon>
        <taxon>Arthropoda</taxon>
        <taxon>Hexapoda</taxon>
        <taxon>Insecta</taxon>
        <taxon>Pterygota</taxon>
        <taxon>Neoptera</taxon>
        <taxon>Endopterygota</taxon>
        <taxon>Diptera</taxon>
        <taxon>Nematocera</taxon>
        <taxon>Culicoidea</taxon>
        <taxon>Culicidae</taxon>
        <taxon>Culicinae</taxon>
        <taxon>Culicini</taxon>
        <taxon>Culex</taxon>
        <taxon>Culex</taxon>
    </lineage>
</organism>
<proteinExistence type="predicted"/>
<reference evidence="2" key="1">
    <citation type="submission" date="2021-05" db="EMBL/GenBank/DDBJ databases">
        <authorList>
            <person name="Alioto T."/>
            <person name="Alioto T."/>
            <person name="Gomez Garrido J."/>
        </authorList>
    </citation>
    <scope>NUCLEOTIDE SEQUENCE</scope>
</reference>
<sequence length="217" mass="24187">MERVGPGGLCRAASVPHVPLPARPHQRIPETDAAARLHHPVTYKRTGPRGGKHSLLPGREIAVPSRARLQRMEPRHIRGHAVEEADRAKRPHRLAVAGAGRAERMDQIPVHTATGRDASTAQVLPRAVPQDHEGHRSDREQLAHRKSQPAADKLPVGELEGRLLFAVRRRQDRVRPAGQHHQNLGPQLAPVLQDPHRSHRFGSLPAVRRQGDHQRFQ</sequence>
<protein>
    <submittedName>
        <fullName evidence="2">(northern house mosquito) hypothetical protein</fullName>
    </submittedName>
</protein>
<feature type="compositionally biased region" description="Basic and acidic residues" evidence="1">
    <location>
        <begin position="129"/>
        <end position="143"/>
    </location>
</feature>
<dbReference type="EMBL" id="HBUE01280866">
    <property type="protein sequence ID" value="CAG6568988.1"/>
    <property type="molecule type" value="Transcribed_RNA"/>
</dbReference>
<evidence type="ECO:0000313" key="2">
    <source>
        <dbReference type="EMBL" id="CAG6568988.1"/>
    </source>
</evidence>
<accession>A0A8D8NLD3</accession>
<dbReference type="EMBL" id="HBUE01101680">
    <property type="protein sequence ID" value="CAG6485670.1"/>
    <property type="molecule type" value="Transcribed_RNA"/>
</dbReference>
<feature type="compositionally biased region" description="Basic residues" evidence="1">
    <location>
        <begin position="36"/>
        <end position="52"/>
    </location>
</feature>
<feature type="region of interest" description="Disordered" evidence="1">
    <location>
        <begin position="97"/>
        <end position="155"/>
    </location>
</feature>
<feature type="region of interest" description="Disordered" evidence="1">
    <location>
        <begin position="173"/>
        <end position="217"/>
    </location>
</feature>